<proteinExistence type="predicted"/>
<name>A0AAD6D6W2_9EURO</name>
<evidence type="ECO:0000313" key="2">
    <source>
        <dbReference type="Proteomes" id="UP001220324"/>
    </source>
</evidence>
<dbReference type="Proteomes" id="UP001220324">
    <property type="component" value="Unassembled WGS sequence"/>
</dbReference>
<reference evidence="1 2" key="1">
    <citation type="journal article" date="2023" name="IMA Fungus">
        <title>Comparative genomic study of the Penicillium genus elucidates a diverse pangenome and 15 lateral gene transfer events.</title>
        <authorList>
            <person name="Petersen C."/>
            <person name="Sorensen T."/>
            <person name="Nielsen M.R."/>
            <person name="Sondergaard T.E."/>
            <person name="Sorensen J.L."/>
            <person name="Fitzpatrick D.A."/>
            <person name="Frisvad J.C."/>
            <person name="Nielsen K.L."/>
        </authorList>
    </citation>
    <scope>NUCLEOTIDE SEQUENCE [LARGE SCALE GENOMIC DNA]</scope>
    <source>
        <strain evidence="1 2">IBT 35679</strain>
    </source>
</reference>
<comment type="caution">
    <text evidence="1">The sequence shown here is derived from an EMBL/GenBank/DDBJ whole genome shotgun (WGS) entry which is preliminary data.</text>
</comment>
<gene>
    <name evidence="1" type="ORF">N7494_000789</name>
</gene>
<sequence>MFISQAVFQKHPLLGKMLSEMGRVLDSLEAVNIGRLVQRARRLDQTSLALERTSQELFPHPVRTRSISHSPV</sequence>
<dbReference type="EMBL" id="JAQIZZ010000001">
    <property type="protein sequence ID" value="KAJ5556874.1"/>
    <property type="molecule type" value="Genomic_DNA"/>
</dbReference>
<dbReference type="AlphaFoldDB" id="A0AAD6D6W2"/>
<evidence type="ECO:0000313" key="1">
    <source>
        <dbReference type="EMBL" id="KAJ5556874.1"/>
    </source>
</evidence>
<protein>
    <submittedName>
        <fullName evidence="1">Uncharacterized protein</fullName>
    </submittedName>
</protein>
<organism evidence="1 2">
    <name type="scientific">Penicillium frequentans</name>
    <dbReference type="NCBI Taxonomy" id="3151616"/>
    <lineage>
        <taxon>Eukaryota</taxon>
        <taxon>Fungi</taxon>
        <taxon>Dikarya</taxon>
        <taxon>Ascomycota</taxon>
        <taxon>Pezizomycotina</taxon>
        <taxon>Eurotiomycetes</taxon>
        <taxon>Eurotiomycetidae</taxon>
        <taxon>Eurotiales</taxon>
        <taxon>Aspergillaceae</taxon>
        <taxon>Penicillium</taxon>
    </lineage>
</organism>
<accession>A0AAD6D6W2</accession>
<keyword evidence="2" id="KW-1185">Reference proteome</keyword>